<name>A0A7X0LTW1_9ACTN</name>
<organism evidence="1 2">
    <name type="scientific">Streptomyces candidus</name>
    <dbReference type="NCBI Taxonomy" id="67283"/>
    <lineage>
        <taxon>Bacteria</taxon>
        <taxon>Bacillati</taxon>
        <taxon>Actinomycetota</taxon>
        <taxon>Actinomycetes</taxon>
        <taxon>Kitasatosporales</taxon>
        <taxon>Streptomycetaceae</taxon>
        <taxon>Streptomyces</taxon>
    </lineage>
</organism>
<reference evidence="1 2" key="1">
    <citation type="submission" date="2020-08" db="EMBL/GenBank/DDBJ databases">
        <title>Genomic Encyclopedia of Type Strains, Phase IV (KMG-IV): sequencing the most valuable type-strain genomes for metagenomic binning, comparative biology and taxonomic classification.</title>
        <authorList>
            <person name="Goeker M."/>
        </authorList>
    </citation>
    <scope>NUCLEOTIDE SEQUENCE [LARGE SCALE GENOMIC DNA]</scope>
    <source>
        <strain evidence="1 2">DSM 40141</strain>
    </source>
</reference>
<dbReference type="EMBL" id="JACHEM010000022">
    <property type="protein sequence ID" value="MBB6439456.1"/>
    <property type="molecule type" value="Genomic_DNA"/>
</dbReference>
<evidence type="ECO:0000313" key="2">
    <source>
        <dbReference type="Proteomes" id="UP000540423"/>
    </source>
</evidence>
<gene>
    <name evidence="1" type="ORF">HNQ79_005968</name>
</gene>
<protein>
    <submittedName>
        <fullName evidence="1">Uncharacterized protein</fullName>
    </submittedName>
</protein>
<dbReference type="AlphaFoldDB" id="A0A7X0LTW1"/>
<accession>A0A7X0LTW1</accession>
<keyword evidence="2" id="KW-1185">Reference proteome</keyword>
<evidence type="ECO:0000313" key="1">
    <source>
        <dbReference type="EMBL" id="MBB6439456.1"/>
    </source>
</evidence>
<sequence length="41" mass="3996">MTGENVAGPPCSQAVHVSKGAVQAAPLPPAPEGWTARAAGN</sequence>
<dbReference type="Proteomes" id="UP000540423">
    <property type="component" value="Unassembled WGS sequence"/>
</dbReference>
<proteinExistence type="predicted"/>
<comment type="caution">
    <text evidence="1">The sequence shown here is derived from an EMBL/GenBank/DDBJ whole genome shotgun (WGS) entry which is preliminary data.</text>
</comment>